<dbReference type="Gene3D" id="1.10.510.10">
    <property type="entry name" value="Transferase(Phosphotransferase) domain 1"/>
    <property type="match status" value="1"/>
</dbReference>
<evidence type="ECO:0000256" key="1">
    <source>
        <dbReference type="ARBA" id="ARBA00022679"/>
    </source>
</evidence>
<feature type="coiled-coil region" evidence="6">
    <location>
        <begin position="867"/>
        <end position="957"/>
    </location>
</feature>
<dbReference type="PANTHER" id="PTHR48163:SF2">
    <property type="entry name" value="EXPRESSED PROTEIN"/>
    <property type="match status" value="1"/>
</dbReference>
<protein>
    <submittedName>
        <fullName evidence="9">Serine/threonine-protein kinase ATG1c</fullName>
    </submittedName>
</protein>
<dbReference type="PROSITE" id="PS00107">
    <property type="entry name" value="PROTEIN_KINASE_ATP"/>
    <property type="match status" value="1"/>
</dbReference>
<comment type="caution">
    <text evidence="9">The sequence shown here is derived from an EMBL/GenBank/DDBJ whole genome shotgun (WGS) entry which is preliminary data.</text>
</comment>
<keyword evidence="1" id="KW-0808">Transferase</keyword>
<evidence type="ECO:0000256" key="4">
    <source>
        <dbReference type="ARBA" id="ARBA00022840"/>
    </source>
</evidence>
<accession>A0A3L6DG12</accession>
<organism evidence="9">
    <name type="scientific">Zea mays</name>
    <name type="common">Maize</name>
    <dbReference type="NCBI Taxonomy" id="4577"/>
    <lineage>
        <taxon>Eukaryota</taxon>
        <taxon>Viridiplantae</taxon>
        <taxon>Streptophyta</taxon>
        <taxon>Embryophyta</taxon>
        <taxon>Tracheophyta</taxon>
        <taxon>Spermatophyta</taxon>
        <taxon>Magnoliopsida</taxon>
        <taxon>Liliopsida</taxon>
        <taxon>Poales</taxon>
        <taxon>Poaceae</taxon>
        <taxon>PACMAD clade</taxon>
        <taxon>Panicoideae</taxon>
        <taxon>Andropogonodae</taxon>
        <taxon>Andropogoneae</taxon>
        <taxon>Tripsacinae</taxon>
        <taxon>Zea</taxon>
    </lineage>
</organism>
<dbReference type="AlphaFoldDB" id="A0A3L6DG12"/>
<keyword evidence="4 5" id="KW-0067">ATP-binding</keyword>
<proteinExistence type="predicted"/>
<feature type="binding site" evidence="5">
    <location>
        <position position="50"/>
    </location>
    <ligand>
        <name>ATP</name>
        <dbReference type="ChEBI" id="CHEBI:30616"/>
    </ligand>
</feature>
<dbReference type="SUPFAM" id="SSF56112">
    <property type="entry name" value="Protein kinase-like (PK-like)"/>
    <property type="match status" value="1"/>
</dbReference>
<reference evidence="9" key="1">
    <citation type="journal article" date="2018" name="Nat. Genet.">
        <title>Extensive intraspecific gene order and gene structural variations between Mo17 and other maize genomes.</title>
        <authorList>
            <person name="Sun S."/>
            <person name="Zhou Y."/>
            <person name="Chen J."/>
            <person name="Shi J."/>
            <person name="Zhao H."/>
            <person name="Zhao H."/>
            <person name="Song W."/>
            <person name="Zhang M."/>
            <person name="Cui Y."/>
            <person name="Dong X."/>
            <person name="Liu H."/>
            <person name="Ma X."/>
            <person name="Jiao Y."/>
            <person name="Wang B."/>
            <person name="Wei X."/>
            <person name="Stein J.C."/>
            <person name="Glaubitz J.C."/>
            <person name="Lu F."/>
            <person name="Yu G."/>
            <person name="Liang C."/>
            <person name="Fengler K."/>
            <person name="Li B."/>
            <person name="Rafalski A."/>
            <person name="Schnable P.S."/>
            <person name="Ware D.H."/>
            <person name="Buckler E.S."/>
            <person name="Lai J."/>
        </authorList>
    </citation>
    <scope>NUCLEOTIDE SEQUENCE [LARGE SCALE GENOMIC DNA]</scope>
    <source>
        <tissue evidence="9">Seedling</tissue>
    </source>
</reference>
<feature type="compositionally biased region" description="Polar residues" evidence="7">
    <location>
        <begin position="477"/>
        <end position="497"/>
    </location>
</feature>
<gene>
    <name evidence="9" type="primary">ATG1C_0</name>
    <name evidence="9" type="ORF">Zm00014a_018849</name>
</gene>
<feature type="domain" description="Protein kinase" evidence="8">
    <location>
        <begin position="21"/>
        <end position="275"/>
    </location>
</feature>
<dbReference type="Pfam" id="PF00069">
    <property type="entry name" value="Pkinase"/>
    <property type="match status" value="1"/>
</dbReference>
<dbReference type="PROSITE" id="PS00108">
    <property type="entry name" value="PROTEIN_KINASE_ST"/>
    <property type="match status" value="1"/>
</dbReference>
<evidence type="ECO:0000256" key="3">
    <source>
        <dbReference type="ARBA" id="ARBA00022777"/>
    </source>
</evidence>
<evidence type="ECO:0000256" key="6">
    <source>
        <dbReference type="SAM" id="Coils"/>
    </source>
</evidence>
<dbReference type="GO" id="GO:0005524">
    <property type="term" value="F:ATP binding"/>
    <property type="evidence" value="ECO:0007669"/>
    <property type="project" value="UniProtKB-UniRule"/>
</dbReference>
<dbReference type="PANTHER" id="PTHR48163">
    <property type="entry name" value="BNAC02G25670D PROTEIN"/>
    <property type="match status" value="1"/>
</dbReference>
<dbReference type="ExpressionAtlas" id="A0A3L6DG12">
    <property type="expression patterns" value="baseline and differential"/>
</dbReference>
<keyword evidence="3 9" id="KW-0418">Kinase</keyword>
<dbReference type="InterPro" id="IPR017441">
    <property type="entry name" value="Protein_kinase_ATP_BS"/>
</dbReference>
<keyword evidence="2 5" id="KW-0547">Nucleotide-binding</keyword>
<sequence length="1047" mass="116324">MGDGASGRGGGGGAGRRVGEYELLRPIGSGAYSQVWLGRHRARGTEVAVKEIAMERLSNKLRESLLSEVDILRRIRHDNVIALHESIKVPRRALPPHLMSLVISRAIDVDLQGVGAVGGSDYRLGSSGLQMLRDNNVVHRDLKPQNILLVENNENSLLKIADFGFAKFLQPFALAETLCGSPLYMAPEVMQAQKYDAKADLWSVGVILYQLVTGRPPFNGGNQIQLLKNILRTCEIRFPSDCDLSHGCIDLCRKLLRLNSVERLTVEEFVHHPFLSEHAPEKTLSLTQSDIRDGFPRNNSSPTRHSNHSSQEDCMPFPLDDESSGQDEGPVPDSKSLMKSYGFPMGKRLDKTSGQKSPPKHNSLFSRYVLGNNHAPSSQHHGHSGKVTKESKIHEVQGQKVVYPEDSPIIDSLEFVDQEYVFVSGPHLEGSSSSTNASQQLNVPAKYDNSSVSPPKLTFMSAPMPINGLPINRQQLAGTGSFDSHCSPASGTSQGSADISDAMDQPPSDYLTRIRLLEQYASAIAGLVRDEIKGGRHLEAFSIQLIVLATWKQAIHIGNTFVASPARESPSQDIPMKGHIAGASHLPANSKLADDACMQIEKQFLSEVEYAEELASIVGQIADGTEMPDAIEMIFQSALLIGRRGGVDEMFGKAADAMTGYMRAIDEKGVEKDALVNRLNDLERNVVPSLQKNLNDISLEKDAAVVAKEDALAQLRSMKKRLKEAEEEQYKAEEDSASLRAQLNTLQQQVMGHSYSGYTMGISTEESVAMEKEIQDLQAQLKQESLLRQQEQQKLAEESQLRQQEQEKLAKEQIHIASLEAEKQQLEDQITMLTKKATGMEDTYTYANLSFIMSGKTTVHASKHQDREKLENQLHDMALMIERLEGSRQKLLMEIDSQSSEIEKLFEENSALSTSYQEAIAITVQWENQVRDCLKQNEELRSHLEKLRLEQASLLEVSNITTKSDGQIENSISNLPEMVTENISLKGQLIKEQSRSESLLAEIMKLSAELRKAVQAQNNLVRLYRPVLRDIESNLMKMKQETYATIQ</sequence>
<dbReference type="Proteomes" id="UP000251960">
    <property type="component" value="Chromosome 9"/>
</dbReference>
<dbReference type="InterPro" id="IPR011009">
    <property type="entry name" value="Kinase-like_dom_sf"/>
</dbReference>
<dbReference type="Pfam" id="PF24497">
    <property type="entry name" value="MIT_ATG1"/>
    <property type="match status" value="1"/>
</dbReference>
<evidence type="ECO:0000259" key="8">
    <source>
        <dbReference type="PROSITE" id="PS50011"/>
    </source>
</evidence>
<dbReference type="GO" id="GO:0004672">
    <property type="term" value="F:protein kinase activity"/>
    <property type="evidence" value="ECO:0007669"/>
    <property type="project" value="InterPro"/>
</dbReference>
<dbReference type="Gene3D" id="3.30.200.20">
    <property type="entry name" value="Phosphorylase Kinase, domain 1"/>
    <property type="match status" value="1"/>
</dbReference>
<dbReference type="FunFam" id="1.10.510.10:FF:001704">
    <property type="entry name" value="Serine/threonine-protein kinase ATG1c"/>
    <property type="match status" value="1"/>
</dbReference>
<evidence type="ECO:0000256" key="5">
    <source>
        <dbReference type="PROSITE-ProRule" id="PRU10141"/>
    </source>
</evidence>
<keyword evidence="6" id="KW-0175">Coiled coil</keyword>
<dbReference type="InterPro" id="IPR056281">
    <property type="entry name" value="MIT_ATG1a/b/c"/>
</dbReference>
<evidence type="ECO:0000256" key="7">
    <source>
        <dbReference type="SAM" id="MobiDB-lite"/>
    </source>
</evidence>
<evidence type="ECO:0000313" key="9">
    <source>
        <dbReference type="EMBL" id="PWZ07013.1"/>
    </source>
</evidence>
<dbReference type="InterPro" id="IPR008271">
    <property type="entry name" value="Ser/Thr_kinase_AS"/>
</dbReference>
<feature type="region of interest" description="Disordered" evidence="7">
    <location>
        <begin position="290"/>
        <end position="365"/>
    </location>
</feature>
<evidence type="ECO:0000256" key="2">
    <source>
        <dbReference type="ARBA" id="ARBA00022741"/>
    </source>
</evidence>
<name>A0A3L6DG12_MAIZE</name>
<feature type="coiled-coil region" evidence="6">
    <location>
        <begin position="767"/>
        <end position="843"/>
    </location>
</feature>
<dbReference type="EMBL" id="NCVQ01000010">
    <property type="protein sequence ID" value="PWZ07013.1"/>
    <property type="molecule type" value="Genomic_DNA"/>
</dbReference>
<dbReference type="PROSITE" id="PS50011">
    <property type="entry name" value="PROTEIN_KINASE_DOM"/>
    <property type="match status" value="1"/>
</dbReference>
<feature type="region of interest" description="Disordered" evidence="7">
    <location>
        <begin position="477"/>
        <end position="503"/>
    </location>
</feature>
<feature type="coiled-coil region" evidence="6">
    <location>
        <begin position="665"/>
        <end position="742"/>
    </location>
</feature>
<dbReference type="SMART" id="SM00220">
    <property type="entry name" value="S_TKc"/>
    <property type="match status" value="1"/>
</dbReference>
<dbReference type="InterPro" id="IPR000719">
    <property type="entry name" value="Prot_kinase_dom"/>
</dbReference>